<dbReference type="InterPro" id="IPR006059">
    <property type="entry name" value="SBP"/>
</dbReference>
<accession>Z9JRM3</accession>
<dbReference type="STRING" id="396014.BF93_02115"/>
<keyword evidence="4 5" id="KW-0732">Signal</keyword>
<evidence type="ECO:0000256" key="2">
    <source>
        <dbReference type="ARBA" id="ARBA00008520"/>
    </source>
</evidence>
<dbReference type="PATRIC" id="fig|396014.3.peg.2457"/>
<keyword evidence="7" id="KW-1185">Reference proteome</keyword>
<comment type="caution">
    <text evidence="6">The sequence shown here is derived from an EMBL/GenBank/DDBJ whole genome shotgun (WGS) entry which is preliminary data.</text>
</comment>
<dbReference type="EMBL" id="JDYK01000013">
    <property type="protein sequence ID" value="EWS80668.1"/>
    <property type="molecule type" value="Genomic_DNA"/>
</dbReference>
<evidence type="ECO:0000313" key="7">
    <source>
        <dbReference type="Proteomes" id="UP000023067"/>
    </source>
</evidence>
<evidence type="ECO:0000256" key="3">
    <source>
        <dbReference type="ARBA" id="ARBA00022448"/>
    </source>
</evidence>
<dbReference type="Gene3D" id="3.40.190.10">
    <property type="entry name" value="Periplasmic binding protein-like II"/>
    <property type="match status" value="1"/>
</dbReference>
<dbReference type="InterPro" id="IPR050490">
    <property type="entry name" value="Bact_solute-bd_prot1"/>
</dbReference>
<dbReference type="OrthoDB" id="1650177at2"/>
<evidence type="ECO:0000313" key="6">
    <source>
        <dbReference type="EMBL" id="EWS80668.1"/>
    </source>
</evidence>
<comment type="similarity">
    <text evidence="2">Belongs to the bacterial solute-binding protein 1 family.</text>
</comment>
<dbReference type="PANTHER" id="PTHR43649">
    <property type="entry name" value="ARABINOSE-BINDING PROTEIN-RELATED"/>
    <property type="match status" value="1"/>
</dbReference>
<comment type="subcellular location">
    <subcellularLocation>
        <location evidence="1">Cell envelope</location>
    </subcellularLocation>
</comment>
<dbReference type="SUPFAM" id="SSF53850">
    <property type="entry name" value="Periplasmic binding protein-like II"/>
    <property type="match status" value="1"/>
</dbReference>
<dbReference type="eggNOG" id="COG1653">
    <property type="taxonomic scope" value="Bacteria"/>
</dbReference>
<dbReference type="Proteomes" id="UP000023067">
    <property type="component" value="Unassembled WGS sequence"/>
</dbReference>
<evidence type="ECO:0000256" key="5">
    <source>
        <dbReference type="SAM" id="SignalP"/>
    </source>
</evidence>
<dbReference type="AlphaFoldDB" id="Z9JRM3"/>
<gene>
    <name evidence="6" type="ORF">BF93_02115</name>
</gene>
<name>Z9JRM3_9MICO</name>
<organism evidence="6 7">
    <name type="scientific">Brachybacterium phenoliresistens</name>
    <dbReference type="NCBI Taxonomy" id="396014"/>
    <lineage>
        <taxon>Bacteria</taxon>
        <taxon>Bacillati</taxon>
        <taxon>Actinomycetota</taxon>
        <taxon>Actinomycetes</taxon>
        <taxon>Micrococcales</taxon>
        <taxon>Dermabacteraceae</taxon>
        <taxon>Brachybacterium</taxon>
    </lineage>
</organism>
<proteinExistence type="inferred from homology"/>
<keyword evidence="3" id="KW-0813">Transport</keyword>
<evidence type="ECO:0000256" key="1">
    <source>
        <dbReference type="ARBA" id="ARBA00004196"/>
    </source>
</evidence>
<feature type="chain" id="PRO_5004991329" evidence="5">
    <location>
        <begin position="23"/>
        <end position="435"/>
    </location>
</feature>
<sequence length="435" mass="45365">MPTRRQLLASLLALGAVGGASSCGGSDEEPVEPDEDTLVLRVWDDRALAPYEESLAAFTKQTGIAAVVEVQEWDEYWTALPQDLATRSAADVYWMNTANLVQFQQAGKLVDAGEATGQAASGWEAAATDLYRRDDVLWGVPQFWDVSMLAANRALVDPVQVDPQGLVFDPSGGSDTLRDAARALSAAAAGSGSDAVSDRPSYGFSAQADRAALLGPFIAAAGGAWQQEDVFAFASEQGMAAVQYLADLANLDLVAPTGAETNADPELCRDLFVGGQLALLQTGSYDLPRLVDGIGDAFAWDLHPVVAGPQGRRPLVHAVAAVGIVSKDDDRTADIASLLTWLGGVEGQRPLVAAGIGIPGHRDLRQSWQEHWSGQGVDVAPLVADLAEVSLPETGPRAAAGTAAAMPIIQEVFAGTTTASEALPRAQAAALEAVA</sequence>
<dbReference type="PROSITE" id="PS51257">
    <property type="entry name" value="PROKAR_LIPOPROTEIN"/>
    <property type="match status" value="1"/>
</dbReference>
<dbReference type="RefSeq" id="WP_038373040.1">
    <property type="nucleotide sequence ID" value="NZ_BAAAOW010000002.1"/>
</dbReference>
<protein>
    <submittedName>
        <fullName evidence="6">Sugar ABC transporter substrate-binding protein</fullName>
    </submittedName>
</protein>
<feature type="signal peptide" evidence="5">
    <location>
        <begin position="1"/>
        <end position="22"/>
    </location>
</feature>
<dbReference type="PANTHER" id="PTHR43649:SF31">
    <property type="entry name" value="SN-GLYCEROL-3-PHOSPHATE-BINDING PERIPLASMIC PROTEIN UGPB"/>
    <property type="match status" value="1"/>
</dbReference>
<dbReference type="HOGENOM" id="CLU_031285_10_5_11"/>
<dbReference type="GO" id="GO:0030313">
    <property type="term" value="C:cell envelope"/>
    <property type="evidence" value="ECO:0007669"/>
    <property type="project" value="UniProtKB-SubCell"/>
</dbReference>
<reference evidence="6 7" key="1">
    <citation type="submission" date="2014-02" db="EMBL/GenBank/DDBJ databases">
        <title>Genome sequence of Brachybacterium phenoliresistens strain W13A50.</title>
        <authorList>
            <person name="Wang X."/>
        </authorList>
    </citation>
    <scope>NUCLEOTIDE SEQUENCE [LARGE SCALE GENOMIC DNA]</scope>
    <source>
        <strain evidence="6 7">W13A50</strain>
    </source>
</reference>
<evidence type="ECO:0000256" key="4">
    <source>
        <dbReference type="ARBA" id="ARBA00022729"/>
    </source>
</evidence>
<dbReference type="Pfam" id="PF13416">
    <property type="entry name" value="SBP_bac_8"/>
    <property type="match status" value="1"/>
</dbReference>